<evidence type="ECO:0000256" key="2">
    <source>
        <dbReference type="ARBA" id="ARBA00022857"/>
    </source>
</evidence>
<dbReference type="GO" id="GO:0005634">
    <property type="term" value="C:nucleus"/>
    <property type="evidence" value="ECO:0007669"/>
    <property type="project" value="TreeGrafter"/>
</dbReference>
<evidence type="ECO:0000256" key="1">
    <source>
        <dbReference type="ARBA" id="ARBA00006328"/>
    </source>
</evidence>
<dbReference type="Gene3D" id="3.90.25.10">
    <property type="entry name" value="UDP-galactose 4-epimerase, domain 1"/>
    <property type="match status" value="1"/>
</dbReference>
<dbReference type="EMBL" id="PJQD01000018">
    <property type="protein sequence ID" value="POY75316.1"/>
    <property type="molecule type" value="Genomic_DNA"/>
</dbReference>
<dbReference type="PANTHER" id="PTHR42748:SF7">
    <property type="entry name" value="NMRA LIKE REDOX SENSOR 1-RELATED"/>
    <property type="match status" value="1"/>
</dbReference>
<comment type="similarity">
    <text evidence="1">Belongs to the NmrA-type oxidoreductase family.</text>
</comment>
<keyword evidence="2" id="KW-0521">NADP</keyword>
<dbReference type="Gene3D" id="3.40.50.720">
    <property type="entry name" value="NAD(P)-binding Rossmann-like Domain"/>
    <property type="match status" value="1"/>
</dbReference>
<accession>A0A2S5BEW2</accession>
<dbReference type="InterPro" id="IPR008030">
    <property type="entry name" value="NmrA-like"/>
</dbReference>
<keyword evidence="5" id="KW-1185">Reference proteome</keyword>
<feature type="domain" description="NmrA-like" evidence="3">
    <location>
        <begin position="6"/>
        <end position="312"/>
    </location>
</feature>
<evidence type="ECO:0000259" key="3">
    <source>
        <dbReference type="Pfam" id="PF05368"/>
    </source>
</evidence>
<name>A0A2S5BEW2_9BASI</name>
<comment type="caution">
    <text evidence="4">The sequence shown here is derived from an EMBL/GenBank/DDBJ whole genome shotgun (WGS) entry which is preliminary data.</text>
</comment>
<dbReference type="OrthoDB" id="2520778at2759"/>
<dbReference type="InterPro" id="IPR036291">
    <property type="entry name" value="NAD(P)-bd_dom_sf"/>
</dbReference>
<reference evidence="4 5" key="1">
    <citation type="journal article" date="2018" name="Front. Microbiol.">
        <title>Prospects for Fungal Bioremediation of Acidic Radioactive Waste Sites: Characterization and Genome Sequence of Rhodotorula taiwanensis MD1149.</title>
        <authorList>
            <person name="Tkavc R."/>
            <person name="Matrosova V.Y."/>
            <person name="Grichenko O.E."/>
            <person name="Gostincar C."/>
            <person name="Volpe R.P."/>
            <person name="Klimenkova P."/>
            <person name="Gaidamakova E.K."/>
            <person name="Zhou C.E."/>
            <person name="Stewart B.J."/>
            <person name="Lyman M.G."/>
            <person name="Malfatti S.A."/>
            <person name="Rubinfeld B."/>
            <person name="Courtot M."/>
            <person name="Singh J."/>
            <person name="Dalgard C.L."/>
            <person name="Hamilton T."/>
            <person name="Frey K.G."/>
            <person name="Gunde-Cimerman N."/>
            <person name="Dugan L."/>
            <person name="Daly M.J."/>
        </authorList>
    </citation>
    <scope>NUCLEOTIDE SEQUENCE [LARGE SCALE GENOMIC DNA]</scope>
    <source>
        <strain evidence="4 5">MD1149</strain>
    </source>
</reference>
<dbReference type="AlphaFoldDB" id="A0A2S5BEW2"/>
<protein>
    <recommendedName>
        <fullName evidence="3">NmrA-like domain-containing protein</fullName>
    </recommendedName>
</protein>
<organism evidence="4 5">
    <name type="scientific">Rhodotorula taiwanensis</name>
    <dbReference type="NCBI Taxonomy" id="741276"/>
    <lineage>
        <taxon>Eukaryota</taxon>
        <taxon>Fungi</taxon>
        <taxon>Dikarya</taxon>
        <taxon>Basidiomycota</taxon>
        <taxon>Pucciniomycotina</taxon>
        <taxon>Microbotryomycetes</taxon>
        <taxon>Sporidiobolales</taxon>
        <taxon>Sporidiobolaceae</taxon>
        <taxon>Rhodotorula</taxon>
    </lineage>
</organism>
<dbReference type="Pfam" id="PF05368">
    <property type="entry name" value="NmrA"/>
    <property type="match status" value="1"/>
</dbReference>
<sequence length="383" mass="41062">MATETAQTITVIGATGNQGSGVVAALLDPTKSSLTTERYKVCAVSSNPEGEKAKALLAAHPDAVQAGLLQIVQGDLRDVDSLKQAFKGSYGVFAACPFLPGNGVKAEDSEEAKQGRNIVDAAKACNVKLFIYSSLNYLSELSGGKYTRVTHEDAKAIVASYATEQLEAVTILIPPAFYSNLAWSLFARREGGSHSEKCVGRSELKLLACAADGKVTICVPVDEDVKMEWVDESFDIGKFAAAALRVGPSVSAGKTYPVCSPRITPVQLAEEYHRATGEETRVQRLSLEEAGELVKGSMGESAAVELTEMFSYARRSLRPISTRELTVLHTRRSWLAEVPEGTICSGAMKPKDDMSFADLGVKASSLSQFLERTGFRVPKDSHA</sequence>
<evidence type="ECO:0000313" key="4">
    <source>
        <dbReference type="EMBL" id="POY75316.1"/>
    </source>
</evidence>
<proteinExistence type="inferred from homology"/>
<dbReference type="CDD" id="cd05251">
    <property type="entry name" value="NmrA_like_SDR_a"/>
    <property type="match status" value="1"/>
</dbReference>
<evidence type="ECO:0000313" key="5">
    <source>
        <dbReference type="Proteomes" id="UP000237144"/>
    </source>
</evidence>
<dbReference type="InterPro" id="IPR051164">
    <property type="entry name" value="NmrA-like_oxidored"/>
</dbReference>
<gene>
    <name evidence="4" type="ORF">BMF94_1687</name>
</gene>
<dbReference type="STRING" id="741276.A0A2S5BEW2"/>
<dbReference type="Proteomes" id="UP000237144">
    <property type="component" value="Unassembled WGS sequence"/>
</dbReference>
<dbReference type="PANTHER" id="PTHR42748">
    <property type="entry name" value="NITROGEN METABOLITE REPRESSION PROTEIN NMRA FAMILY MEMBER"/>
    <property type="match status" value="1"/>
</dbReference>
<dbReference type="SUPFAM" id="SSF51735">
    <property type="entry name" value="NAD(P)-binding Rossmann-fold domains"/>
    <property type="match status" value="1"/>
</dbReference>